<dbReference type="AlphaFoldDB" id="A0A5M8FRM4"/>
<organism evidence="3 4">
    <name type="scientific">Thiohalocapsa marina</name>
    <dbReference type="NCBI Taxonomy" id="424902"/>
    <lineage>
        <taxon>Bacteria</taxon>
        <taxon>Pseudomonadati</taxon>
        <taxon>Pseudomonadota</taxon>
        <taxon>Gammaproteobacteria</taxon>
        <taxon>Chromatiales</taxon>
        <taxon>Chromatiaceae</taxon>
        <taxon>Thiohalocapsa</taxon>
    </lineage>
</organism>
<name>A0A5M8FRM4_9GAMM</name>
<feature type="transmembrane region" description="Helical" evidence="2">
    <location>
        <begin position="92"/>
        <end position="110"/>
    </location>
</feature>
<dbReference type="EMBL" id="VWXX01000003">
    <property type="protein sequence ID" value="KAA6186916.1"/>
    <property type="molecule type" value="Genomic_DNA"/>
</dbReference>
<evidence type="ECO:0000256" key="1">
    <source>
        <dbReference type="SAM" id="MobiDB-lite"/>
    </source>
</evidence>
<proteinExistence type="predicted"/>
<dbReference type="OrthoDB" id="5772252at2"/>
<comment type="caution">
    <text evidence="3">The sequence shown here is derived from an EMBL/GenBank/DDBJ whole genome shotgun (WGS) entry which is preliminary data.</text>
</comment>
<feature type="transmembrane region" description="Helical" evidence="2">
    <location>
        <begin position="116"/>
        <end position="136"/>
    </location>
</feature>
<keyword evidence="2" id="KW-0472">Membrane</keyword>
<accession>A0A5M8FRM4</accession>
<protein>
    <submittedName>
        <fullName evidence="3">Uncharacterized protein</fullName>
    </submittedName>
</protein>
<keyword evidence="2" id="KW-1133">Transmembrane helix</keyword>
<reference evidence="3 4" key="1">
    <citation type="submission" date="2019-09" db="EMBL/GenBank/DDBJ databases">
        <title>Whole-genome sequence of the purple sulfur bacterium Thiohalocapsa marina DSM 19078.</title>
        <authorList>
            <person name="Kyndt J.A."/>
            <person name="Meyer T.E."/>
        </authorList>
    </citation>
    <scope>NUCLEOTIDE SEQUENCE [LARGE SCALE GENOMIC DNA]</scope>
    <source>
        <strain evidence="3 4">DSM 19078</strain>
    </source>
</reference>
<gene>
    <name evidence="3" type="ORF">F2Q65_03230</name>
</gene>
<dbReference type="Proteomes" id="UP000322981">
    <property type="component" value="Unassembled WGS sequence"/>
</dbReference>
<feature type="transmembrane region" description="Helical" evidence="2">
    <location>
        <begin position="143"/>
        <end position="159"/>
    </location>
</feature>
<keyword evidence="4" id="KW-1185">Reference proteome</keyword>
<feature type="transmembrane region" description="Helical" evidence="2">
    <location>
        <begin position="165"/>
        <end position="182"/>
    </location>
</feature>
<evidence type="ECO:0000256" key="2">
    <source>
        <dbReference type="SAM" id="Phobius"/>
    </source>
</evidence>
<feature type="region of interest" description="Disordered" evidence="1">
    <location>
        <begin position="1"/>
        <end position="20"/>
    </location>
</feature>
<evidence type="ECO:0000313" key="4">
    <source>
        <dbReference type="Proteomes" id="UP000322981"/>
    </source>
</evidence>
<feature type="transmembrane region" description="Helical" evidence="2">
    <location>
        <begin position="60"/>
        <end position="80"/>
    </location>
</feature>
<evidence type="ECO:0000313" key="3">
    <source>
        <dbReference type="EMBL" id="KAA6186916.1"/>
    </source>
</evidence>
<sequence length="188" mass="20356">MSDTMNAPTGTTTGAGMGQNSSAPTWLRVLLINSPYILIYAATIWLVALTDSDPDKASKYWQYLLPVVGLVSVIGGWSQTRISRARYLTQQVLHWGALMLVTFLLFVPTMEHFLDAQTHGFVVAYMLALAAILSGIYLDWKMGIFGLFLVGSAVGIGFLNNNAMLLTLIGIGMAGVAVTLVVRRGARD</sequence>
<dbReference type="RefSeq" id="WP_150090365.1">
    <property type="nucleotide sequence ID" value="NZ_JBFUOH010000120.1"/>
</dbReference>
<feature type="transmembrane region" description="Helical" evidence="2">
    <location>
        <begin position="26"/>
        <end position="48"/>
    </location>
</feature>
<keyword evidence="2" id="KW-0812">Transmembrane</keyword>